<name>A0A7W9WLM2_CASDE</name>
<protein>
    <submittedName>
        <fullName evidence="7">Dihydropyrimidinase</fullName>
        <ecNumber evidence="7">3.5.2.2</ecNumber>
    </submittedName>
</protein>
<keyword evidence="4 7" id="KW-0378">Hydrolase</keyword>
<reference evidence="7 8" key="1">
    <citation type="submission" date="2020-08" db="EMBL/GenBank/DDBJ databases">
        <title>Genomic Encyclopedia of Type Strains, Phase IV (KMG-IV): sequencing the most valuable type-strain genomes for metagenomic binning, comparative biology and taxonomic classification.</title>
        <authorList>
            <person name="Goeker M."/>
        </authorList>
    </citation>
    <scope>NUCLEOTIDE SEQUENCE [LARGE SCALE GENOMIC DNA]</scope>
    <source>
        <strain evidence="7 8">DSM 12141</strain>
    </source>
</reference>
<proteinExistence type="inferred from homology"/>
<comment type="caution">
    <text evidence="7">The sequence shown here is derived from an EMBL/GenBank/DDBJ whole genome shotgun (WGS) entry which is preliminary data.</text>
</comment>
<dbReference type="InterPro" id="IPR011059">
    <property type="entry name" value="Metal-dep_hydrolase_composite"/>
</dbReference>
<dbReference type="GO" id="GO:0046872">
    <property type="term" value="F:metal ion binding"/>
    <property type="evidence" value="ECO:0007669"/>
    <property type="project" value="UniProtKB-KW"/>
</dbReference>
<evidence type="ECO:0000313" key="7">
    <source>
        <dbReference type="EMBL" id="MBB6083407.1"/>
    </source>
</evidence>
<evidence type="ECO:0000256" key="4">
    <source>
        <dbReference type="ARBA" id="ARBA00022801"/>
    </source>
</evidence>
<dbReference type="CDD" id="cd01314">
    <property type="entry name" value="D-HYD"/>
    <property type="match status" value="1"/>
</dbReference>
<gene>
    <name evidence="7" type="ORF">HNR28_001445</name>
</gene>
<dbReference type="Pfam" id="PF01979">
    <property type="entry name" value="Amidohydro_1"/>
    <property type="match status" value="1"/>
</dbReference>
<organism evidence="7 8">
    <name type="scientific">Castellaniella defragrans</name>
    <name type="common">Alcaligenes defragrans</name>
    <dbReference type="NCBI Taxonomy" id="75697"/>
    <lineage>
        <taxon>Bacteria</taxon>
        <taxon>Pseudomonadati</taxon>
        <taxon>Pseudomonadota</taxon>
        <taxon>Betaproteobacteria</taxon>
        <taxon>Burkholderiales</taxon>
        <taxon>Alcaligenaceae</taxon>
        <taxon>Castellaniella</taxon>
    </lineage>
</organism>
<evidence type="ECO:0000256" key="5">
    <source>
        <dbReference type="PIRSR" id="PIRSR611778-50"/>
    </source>
</evidence>
<comment type="PTM">
    <text evidence="5">Carbamylation allows a single lysine to coordinate two divalent metal cations.</text>
</comment>
<dbReference type="EC" id="3.5.2.2" evidence="7"/>
<dbReference type="InterPro" id="IPR050378">
    <property type="entry name" value="Metallo-dep_Hydrolases_sf"/>
</dbReference>
<dbReference type="SUPFAM" id="SSF51338">
    <property type="entry name" value="Composite domain of metallo-dependent hydrolases"/>
    <property type="match status" value="2"/>
</dbReference>
<dbReference type="GO" id="GO:0004157">
    <property type="term" value="F:dihydropyrimidinase activity"/>
    <property type="evidence" value="ECO:0007669"/>
    <property type="project" value="UniProtKB-EC"/>
</dbReference>
<dbReference type="PANTHER" id="PTHR11647:SF1">
    <property type="entry name" value="COLLAPSIN RESPONSE MEDIATOR PROTEIN"/>
    <property type="match status" value="1"/>
</dbReference>
<dbReference type="Gene3D" id="2.30.40.10">
    <property type="entry name" value="Urease, subunit C, domain 1"/>
    <property type="match status" value="1"/>
</dbReference>
<feature type="domain" description="Amidohydrolase-related" evidence="6">
    <location>
        <begin position="50"/>
        <end position="441"/>
    </location>
</feature>
<evidence type="ECO:0000259" key="6">
    <source>
        <dbReference type="Pfam" id="PF01979"/>
    </source>
</evidence>
<evidence type="ECO:0000256" key="2">
    <source>
        <dbReference type="ARBA" id="ARBA00008829"/>
    </source>
</evidence>
<dbReference type="InterPro" id="IPR032466">
    <property type="entry name" value="Metal_Hydrolase"/>
</dbReference>
<dbReference type="EMBL" id="JACHIB010000007">
    <property type="protein sequence ID" value="MBB6083407.1"/>
    <property type="molecule type" value="Genomic_DNA"/>
</dbReference>
<dbReference type="SUPFAM" id="SSF51556">
    <property type="entry name" value="Metallo-dependent hydrolases"/>
    <property type="match status" value="1"/>
</dbReference>
<comment type="similarity">
    <text evidence="2">Belongs to the metallo-dependent hydrolases superfamily. Hydantoinase/dihydropyrimidinase family.</text>
</comment>
<dbReference type="AlphaFoldDB" id="A0A7W9WLM2"/>
<comment type="cofactor">
    <cofactor evidence="1">
        <name>Zn(2+)</name>
        <dbReference type="ChEBI" id="CHEBI:29105"/>
    </cofactor>
</comment>
<evidence type="ECO:0000256" key="3">
    <source>
        <dbReference type="ARBA" id="ARBA00022723"/>
    </source>
</evidence>
<feature type="modified residue" description="N6-carboxylysine" evidence="5">
    <location>
        <position position="152"/>
    </location>
</feature>
<dbReference type="Gene3D" id="3.20.20.140">
    <property type="entry name" value="Metal-dependent hydrolases"/>
    <property type="match status" value="1"/>
</dbReference>
<dbReference type="FunFam" id="3.20.20.140:FF:000174">
    <property type="entry name" value="Dihydropyrimidinase-related protein 2"/>
    <property type="match status" value="1"/>
</dbReference>
<dbReference type="InterPro" id="IPR006680">
    <property type="entry name" value="Amidohydro-rel"/>
</dbReference>
<sequence>MEFDLTLRNGLVCTEEGLAQLDIGVKDGVIKALQTGLSAGAKDVDVRGRYVLPGGIDSHCHIEQLSGMGVMTADDFYTASRSAAFGGTTTIIPFAAQRQGDDLLEVVRDYAHLAREKSVIDYAFHLILSDPSEKTLTEHLPDVIAGGITSFKVYMTYESWKLDDFQLLDVLHAADRYGAMVMVHCENNDIIRWITRRLLSEGRVHPKYHAVAHDPLAESEATNRAIALSRLMSVPLLIVHVAGLEAVRVIHAAQVMGAPIYAESCPQYLFLTADDIDKPGVEGAKFCCSPPPRDPQSQQAVWEGLLNGTLQVFSSDHAPYRFDETGKLPRGDATTFKQMANGLPGIELRMPLLFSEGVRTGRMSIEQFVNLTATNHAVMYGLYPRKGVIRVGSDADFAVWDPELSKTVCWDMLHDNVGYTPYEGREVIGWPLAVFNRGRAVVEHGELRARAGDGQYLPCGEPAPITRNKKAIRQGLVVKKLFAA</sequence>
<dbReference type="NCBIfam" id="NF009941">
    <property type="entry name" value="PRK13404.1"/>
    <property type="match status" value="1"/>
</dbReference>
<keyword evidence="3" id="KW-0479">Metal-binding</keyword>
<evidence type="ECO:0000313" key="8">
    <source>
        <dbReference type="Proteomes" id="UP000541136"/>
    </source>
</evidence>
<dbReference type="Proteomes" id="UP000541136">
    <property type="component" value="Unassembled WGS sequence"/>
</dbReference>
<dbReference type="GO" id="GO:0005829">
    <property type="term" value="C:cytosol"/>
    <property type="evidence" value="ECO:0007669"/>
    <property type="project" value="TreeGrafter"/>
</dbReference>
<evidence type="ECO:0000256" key="1">
    <source>
        <dbReference type="ARBA" id="ARBA00001947"/>
    </source>
</evidence>
<dbReference type="RefSeq" id="WP_151024335.1">
    <property type="nucleotide sequence ID" value="NZ_JACHIB010000007.1"/>
</dbReference>
<dbReference type="InterPro" id="IPR011778">
    <property type="entry name" value="Hydantoinase/dihydroPyrase"/>
</dbReference>
<dbReference type="PANTHER" id="PTHR11647">
    <property type="entry name" value="HYDRANTOINASE/DIHYDROPYRIMIDINASE FAMILY MEMBER"/>
    <property type="match status" value="1"/>
</dbReference>
<accession>A0A7W9WLM2</accession>
<dbReference type="NCBIfam" id="TIGR02033">
    <property type="entry name" value="D-hydantoinase"/>
    <property type="match status" value="1"/>
</dbReference>